<dbReference type="GO" id="GO:0005509">
    <property type="term" value="F:calcium ion binding"/>
    <property type="evidence" value="ECO:0007669"/>
    <property type="project" value="InterPro"/>
</dbReference>
<dbReference type="PROSITE" id="PS50222">
    <property type="entry name" value="EF_HAND_2"/>
    <property type="match status" value="1"/>
</dbReference>
<feature type="transmembrane region" description="Helical" evidence="7">
    <location>
        <begin position="229"/>
        <end position="247"/>
    </location>
</feature>
<evidence type="ECO:0000256" key="7">
    <source>
        <dbReference type="SAM" id="Phobius"/>
    </source>
</evidence>
<dbReference type="EMBL" id="CADEPM010000003">
    <property type="protein sequence ID" value="CAB3403281.1"/>
    <property type="molecule type" value="Genomic_DNA"/>
</dbReference>
<dbReference type="Proteomes" id="UP000494206">
    <property type="component" value="Unassembled WGS sequence"/>
</dbReference>
<dbReference type="OrthoDB" id="418595at2759"/>
<evidence type="ECO:0000256" key="2">
    <source>
        <dbReference type="ARBA" id="ARBA00009045"/>
    </source>
</evidence>
<gene>
    <name evidence="9" type="ORF">CBOVIS_LOCUS5778</name>
</gene>
<evidence type="ECO:0000256" key="4">
    <source>
        <dbReference type="ARBA" id="ARBA00022837"/>
    </source>
</evidence>
<sequence length="370" mass="42191">MAFQRIDRDDAKYVHIIRVGGGMDDKWREAGPVNDIEASSWIRIFRAFDTDHDGLIQCEDMQKKVRESTYSFGFDHYELQKMSLYLEMREGKPIDFTDFCYLMSKCKGYKMRELLFHSASSVTPKNQRISVFSALQKYKCVPPPLFMLFISIIQLVIYIYYVVDSHEGVWFGGPIPTLSPLILSPHHIGEPWRYLTYCLVQVGIFHTIFNIGIQIFIGVPLELVYKWRIYILYIAGVFSGTLLSLTLDPGVFLIGGSAGSFCILTSHLLTLVLNWKTMESGVPRAILWLFVGTIDLVIAVIHRFFTDRVDKVSIYGHIGGIVAGVLFTFILMRGSKSSRFDTVAFWVSLVIVVFYVTVCVALILAPNLYH</sequence>
<comment type="similarity">
    <text evidence="2">Belongs to the peptidase S54 family.</text>
</comment>
<comment type="subcellular location">
    <subcellularLocation>
        <location evidence="1">Membrane</location>
        <topology evidence="1">Multi-pass membrane protein</topology>
    </subcellularLocation>
</comment>
<dbReference type="PANTHER" id="PTHR45840">
    <property type="entry name" value="RHOMBOID-RELATED PROTEIN"/>
    <property type="match status" value="1"/>
</dbReference>
<dbReference type="InterPro" id="IPR018247">
    <property type="entry name" value="EF_Hand_1_Ca_BS"/>
</dbReference>
<feature type="transmembrane region" description="Helical" evidence="7">
    <location>
        <begin position="194"/>
        <end position="217"/>
    </location>
</feature>
<evidence type="ECO:0000256" key="5">
    <source>
        <dbReference type="ARBA" id="ARBA00022989"/>
    </source>
</evidence>
<comment type="caution">
    <text evidence="9">The sequence shown here is derived from an EMBL/GenBank/DDBJ whole genome shotgun (WGS) entry which is preliminary data.</text>
</comment>
<dbReference type="InterPro" id="IPR011992">
    <property type="entry name" value="EF-hand-dom_pair"/>
</dbReference>
<evidence type="ECO:0000313" key="9">
    <source>
        <dbReference type="EMBL" id="CAB3403281.1"/>
    </source>
</evidence>
<proteinExistence type="inferred from homology"/>
<dbReference type="GO" id="GO:0016020">
    <property type="term" value="C:membrane"/>
    <property type="evidence" value="ECO:0007669"/>
    <property type="project" value="UniProtKB-SubCell"/>
</dbReference>
<evidence type="ECO:0000259" key="8">
    <source>
        <dbReference type="PROSITE" id="PS50222"/>
    </source>
</evidence>
<feature type="domain" description="EF-hand" evidence="8">
    <location>
        <begin position="36"/>
        <end position="71"/>
    </location>
</feature>
<dbReference type="PANTHER" id="PTHR45840:SF9">
    <property type="entry name" value="INACTIVE RHOMBOID-RELATED PROTEIN 2"/>
    <property type="match status" value="1"/>
</dbReference>
<feature type="transmembrane region" description="Helical" evidence="7">
    <location>
        <begin position="145"/>
        <end position="163"/>
    </location>
</feature>
<keyword evidence="10" id="KW-1185">Reference proteome</keyword>
<dbReference type="InterPro" id="IPR035952">
    <property type="entry name" value="Rhomboid-like_sf"/>
</dbReference>
<reference evidence="9 10" key="1">
    <citation type="submission" date="2020-04" db="EMBL/GenBank/DDBJ databases">
        <authorList>
            <person name="Laetsch R D."/>
            <person name="Stevens L."/>
            <person name="Kumar S."/>
            <person name="Blaxter L. M."/>
        </authorList>
    </citation>
    <scope>NUCLEOTIDE SEQUENCE [LARGE SCALE GENOMIC DNA]</scope>
</reference>
<dbReference type="GO" id="GO:0004252">
    <property type="term" value="F:serine-type endopeptidase activity"/>
    <property type="evidence" value="ECO:0007669"/>
    <property type="project" value="InterPro"/>
</dbReference>
<keyword evidence="4" id="KW-0106">Calcium</keyword>
<evidence type="ECO:0000256" key="6">
    <source>
        <dbReference type="ARBA" id="ARBA00023136"/>
    </source>
</evidence>
<feature type="transmembrane region" description="Helical" evidence="7">
    <location>
        <begin position="285"/>
        <end position="306"/>
    </location>
</feature>
<feature type="transmembrane region" description="Helical" evidence="7">
    <location>
        <begin position="343"/>
        <end position="365"/>
    </location>
</feature>
<name>A0A8S1ET98_9PELO</name>
<evidence type="ECO:0000256" key="1">
    <source>
        <dbReference type="ARBA" id="ARBA00004141"/>
    </source>
</evidence>
<dbReference type="Gene3D" id="1.20.1540.10">
    <property type="entry name" value="Rhomboid-like"/>
    <property type="match status" value="1"/>
</dbReference>
<keyword evidence="5 7" id="KW-1133">Transmembrane helix</keyword>
<accession>A0A8S1ET98</accession>
<dbReference type="InterPro" id="IPR002048">
    <property type="entry name" value="EF_hand_dom"/>
</dbReference>
<keyword evidence="3 7" id="KW-0812">Transmembrane</keyword>
<dbReference type="InterPro" id="IPR051739">
    <property type="entry name" value="Rhomboid_IM_Serine_Proteases"/>
</dbReference>
<organism evidence="9 10">
    <name type="scientific">Caenorhabditis bovis</name>
    <dbReference type="NCBI Taxonomy" id="2654633"/>
    <lineage>
        <taxon>Eukaryota</taxon>
        <taxon>Metazoa</taxon>
        <taxon>Ecdysozoa</taxon>
        <taxon>Nematoda</taxon>
        <taxon>Chromadorea</taxon>
        <taxon>Rhabditida</taxon>
        <taxon>Rhabditina</taxon>
        <taxon>Rhabditomorpha</taxon>
        <taxon>Rhabditoidea</taxon>
        <taxon>Rhabditidae</taxon>
        <taxon>Peloderinae</taxon>
        <taxon>Caenorhabditis</taxon>
    </lineage>
</organism>
<dbReference type="Gene3D" id="1.10.238.10">
    <property type="entry name" value="EF-hand"/>
    <property type="match status" value="1"/>
</dbReference>
<dbReference type="SUPFAM" id="SSF47473">
    <property type="entry name" value="EF-hand"/>
    <property type="match status" value="1"/>
</dbReference>
<protein>
    <recommendedName>
        <fullName evidence="8">EF-hand domain-containing protein</fullName>
    </recommendedName>
</protein>
<evidence type="ECO:0000313" key="10">
    <source>
        <dbReference type="Proteomes" id="UP000494206"/>
    </source>
</evidence>
<dbReference type="AlphaFoldDB" id="A0A8S1ET98"/>
<feature type="transmembrane region" description="Helical" evidence="7">
    <location>
        <begin position="312"/>
        <end position="331"/>
    </location>
</feature>
<dbReference type="PROSITE" id="PS00018">
    <property type="entry name" value="EF_HAND_1"/>
    <property type="match status" value="1"/>
</dbReference>
<dbReference type="InterPro" id="IPR022764">
    <property type="entry name" value="Peptidase_S54_rhomboid_dom"/>
</dbReference>
<evidence type="ECO:0000256" key="3">
    <source>
        <dbReference type="ARBA" id="ARBA00022692"/>
    </source>
</evidence>
<dbReference type="SUPFAM" id="SSF144091">
    <property type="entry name" value="Rhomboid-like"/>
    <property type="match status" value="1"/>
</dbReference>
<feature type="transmembrane region" description="Helical" evidence="7">
    <location>
        <begin position="253"/>
        <end position="273"/>
    </location>
</feature>
<keyword evidence="6 7" id="KW-0472">Membrane</keyword>
<dbReference type="Pfam" id="PF01694">
    <property type="entry name" value="Rhomboid"/>
    <property type="match status" value="1"/>
</dbReference>